<keyword evidence="4" id="KW-1185">Reference proteome</keyword>
<dbReference type="Pfam" id="PF01965">
    <property type="entry name" value="DJ-1_PfpI"/>
    <property type="match status" value="1"/>
</dbReference>
<dbReference type="InterPro" id="IPR029062">
    <property type="entry name" value="Class_I_gatase-like"/>
</dbReference>
<reference evidence="3 4" key="1">
    <citation type="submission" date="2020-05" db="EMBL/GenBank/DDBJ databases">
        <title>Genome sequence of Kribbella sandramycini ATCC 39419.</title>
        <authorList>
            <person name="Maclea K.S."/>
            <person name="Fair J.L."/>
        </authorList>
    </citation>
    <scope>NUCLEOTIDE SEQUENCE [LARGE SCALE GENOMIC DNA]</scope>
    <source>
        <strain evidence="3 4">ATCC 39419</strain>
    </source>
</reference>
<dbReference type="EMBL" id="JACHKF010000001">
    <property type="protein sequence ID" value="MBB6565161.1"/>
    <property type="molecule type" value="Genomic_DNA"/>
</dbReference>
<evidence type="ECO:0000313" key="4">
    <source>
        <dbReference type="Proteomes" id="UP000534306"/>
    </source>
</evidence>
<dbReference type="EMBL" id="JABJRC010000003">
    <property type="protein sequence ID" value="NOL41430.1"/>
    <property type="molecule type" value="Genomic_DNA"/>
</dbReference>
<comment type="caution">
    <text evidence="3">The sequence shown here is derived from an EMBL/GenBank/DDBJ whole genome shotgun (WGS) entry which is preliminary data.</text>
</comment>
<proteinExistence type="predicted"/>
<dbReference type="PANTHER" id="PTHR43130">
    <property type="entry name" value="ARAC-FAMILY TRANSCRIPTIONAL REGULATOR"/>
    <property type="match status" value="1"/>
</dbReference>
<dbReference type="Proteomes" id="UP000553957">
    <property type="component" value="Unassembled WGS sequence"/>
</dbReference>
<dbReference type="SUPFAM" id="SSF52317">
    <property type="entry name" value="Class I glutamine amidotransferase-like"/>
    <property type="match status" value="1"/>
</dbReference>
<accession>A0A7Y4KZA4</accession>
<dbReference type="AlphaFoldDB" id="A0A7Y4KZA4"/>
<dbReference type="RefSeq" id="WP_171673943.1">
    <property type="nucleotide sequence ID" value="NZ_BAAAGT010000001.1"/>
</dbReference>
<evidence type="ECO:0000313" key="2">
    <source>
        <dbReference type="EMBL" id="MBB6565161.1"/>
    </source>
</evidence>
<dbReference type="InterPro" id="IPR002818">
    <property type="entry name" value="DJ-1/PfpI"/>
</dbReference>
<feature type="domain" description="DJ-1/PfpI" evidence="1">
    <location>
        <begin position="1"/>
        <end position="170"/>
    </location>
</feature>
<evidence type="ECO:0000313" key="3">
    <source>
        <dbReference type="EMBL" id="NOL41430.1"/>
    </source>
</evidence>
<reference evidence="2 5" key="2">
    <citation type="submission" date="2020-08" db="EMBL/GenBank/DDBJ databases">
        <title>Sequencing the genomes of 1000 actinobacteria strains.</title>
        <authorList>
            <person name="Klenk H.-P."/>
        </authorList>
    </citation>
    <scope>NUCLEOTIDE SEQUENCE [LARGE SCALE GENOMIC DNA]</scope>
    <source>
        <strain evidence="2 5">DSM 15626</strain>
    </source>
</reference>
<evidence type="ECO:0000259" key="1">
    <source>
        <dbReference type="Pfam" id="PF01965"/>
    </source>
</evidence>
<dbReference type="CDD" id="cd03139">
    <property type="entry name" value="GATase1_PfpI_2"/>
    <property type="match status" value="1"/>
</dbReference>
<dbReference type="InterPro" id="IPR052158">
    <property type="entry name" value="INH-QAR"/>
</dbReference>
<sequence>MRIEIVVFDGVDEMDVMGPFEVWSHAAKRTDLELALVGADGPQDVTGMNGLQFRAPGGLGTPDALFVPGGGWMNRAEHGSWAEARSGRLAERIAEVAPGLRWIGSVCTGSMLLAEAGLLKGRPATTNRSAWDELATHGVDVKQNRVVDDGDVLTSGGITAGIDLALYVVERQYGVQTADGIAATMEYTRDRDVLITQAV</sequence>
<dbReference type="Proteomes" id="UP000534306">
    <property type="component" value="Unassembled WGS sequence"/>
</dbReference>
<evidence type="ECO:0000313" key="5">
    <source>
        <dbReference type="Proteomes" id="UP000553957"/>
    </source>
</evidence>
<protein>
    <submittedName>
        <fullName evidence="3">DJ-1/PfpI family protein</fullName>
    </submittedName>
    <submittedName>
        <fullName evidence="2">Transcriptional regulator GlxA family with amidase domain</fullName>
    </submittedName>
</protein>
<gene>
    <name evidence="2" type="ORF">HNR71_000798</name>
    <name evidence="3" type="ORF">HPO96_14375</name>
</gene>
<name>A0A7Y4KZA4_9ACTN</name>
<organism evidence="3 4">
    <name type="scientific">Kribbella sandramycini</name>
    <dbReference type="NCBI Taxonomy" id="60450"/>
    <lineage>
        <taxon>Bacteria</taxon>
        <taxon>Bacillati</taxon>
        <taxon>Actinomycetota</taxon>
        <taxon>Actinomycetes</taxon>
        <taxon>Propionibacteriales</taxon>
        <taxon>Kribbellaceae</taxon>
        <taxon>Kribbella</taxon>
    </lineage>
</organism>
<dbReference type="Gene3D" id="3.40.50.880">
    <property type="match status" value="1"/>
</dbReference>
<dbReference type="PANTHER" id="PTHR43130:SF3">
    <property type="entry name" value="HTH-TYPE TRANSCRIPTIONAL REGULATOR RV1931C"/>
    <property type="match status" value="1"/>
</dbReference>